<keyword evidence="2" id="KW-1003">Cell membrane</keyword>
<evidence type="ECO:0000256" key="8">
    <source>
        <dbReference type="SAM" id="MobiDB-lite"/>
    </source>
</evidence>
<keyword evidence="7" id="KW-0131">Cell cycle</keyword>
<dbReference type="AlphaFoldDB" id="A0A4R5TNC1"/>
<keyword evidence="5 9" id="KW-1133">Transmembrane helix</keyword>
<feature type="domain" description="POTRA" evidence="10">
    <location>
        <begin position="81"/>
        <end position="149"/>
    </location>
</feature>
<dbReference type="EMBL" id="SMTK01000005">
    <property type="protein sequence ID" value="TDK24185.1"/>
    <property type="molecule type" value="Genomic_DNA"/>
</dbReference>
<sequence>MTPKKPTGPAVAGTGAAGGARANSGKVSVLPREDAEPVGATVLEFPEPPARRRRRVLLWSLLAGVLVVGGLLAYLIFSPALALKHLRVEGNTLVSTEEVTAALEPLKGTSLTRLPDGKVEGLLRDKAPIEEVRVAAEPPSTLVVTIRERVPVAIVQKDKQFILIDSEGRQLKTVADRAAVKLPLIDGGTEAVNSEVFRSITAVLADLPPDILSRLNHASARSVDSVSLSLTGNQKIFWGSAERNTAKAKVLSALLKVPASDPPVKEFDVSTPDRPVTR</sequence>
<keyword evidence="4 9" id="KW-0812">Transmembrane</keyword>
<evidence type="ECO:0000259" key="10">
    <source>
        <dbReference type="PROSITE" id="PS51779"/>
    </source>
</evidence>
<evidence type="ECO:0000256" key="4">
    <source>
        <dbReference type="ARBA" id="ARBA00022692"/>
    </source>
</evidence>
<evidence type="ECO:0000313" key="11">
    <source>
        <dbReference type="EMBL" id="TDK24185.1"/>
    </source>
</evidence>
<dbReference type="PROSITE" id="PS51779">
    <property type="entry name" value="POTRA"/>
    <property type="match status" value="1"/>
</dbReference>
<gene>
    <name evidence="11" type="ORF">E2F48_15605</name>
</gene>
<evidence type="ECO:0000256" key="6">
    <source>
        <dbReference type="ARBA" id="ARBA00023136"/>
    </source>
</evidence>
<protein>
    <submittedName>
        <fullName evidence="11">FtsQ-type POTRA domain-containing protein</fullName>
    </submittedName>
</protein>
<evidence type="ECO:0000256" key="3">
    <source>
        <dbReference type="ARBA" id="ARBA00022618"/>
    </source>
</evidence>
<evidence type="ECO:0000256" key="1">
    <source>
        <dbReference type="ARBA" id="ARBA00004370"/>
    </source>
</evidence>
<keyword evidence="3" id="KW-0132">Cell division</keyword>
<evidence type="ECO:0000256" key="5">
    <source>
        <dbReference type="ARBA" id="ARBA00022989"/>
    </source>
</evidence>
<proteinExistence type="predicted"/>
<name>A0A4R5TNC1_9MICC</name>
<dbReference type="InterPro" id="IPR050487">
    <property type="entry name" value="FtsQ_DivIB"/>
</dbReference>
<evidence type="ECO:0000256" key="7">
    <source>
        <dbReference type="ARBA" id="ARBA00023306"/>
    </source>
</evidence>
<comment type="caution">
    <text evidence="11">The sequence shown here is derived from an EMBL/GenBank/DDBJ whole genome shotgun (WGS) entry which is preliminary data.</text>
</comment>
<dbReference type="PANTHER" id="PTHR37820">
    <property type="entry name" value="CELL DIVISION PROTEIN DIVIB"/>
    <property type="match status" value="1"/>
</dbReference>
<dbReference type="Proteomes" id="UP000295411">
    <property type="component" value="Unassembled WGS sequence"/>
</dbReference>
<dbReference type="OrthoDB" id="4793367at2"/>
<evidence type="ECO:0000256" key="9">
    <source>
        <dbReference type="SAM" id="Phobius"/>
    </source>
</evidence>
<dbReference type="InterPro" id="IPR034746">
    <property type="entry name" value="POTRA"/>
</dbReference>
<keyword evidence="6 9" id="KW-0472">Membrane</keyword>
<evidence type="ECO:0000256" key="2">
    <source>
        <dbReference type="ARBA" id="ARBA00022475"/>
    </source>
</evidence>
<feature type="transmembrane region" description="Helical" evidence="9">
    <location>
        <begin position="56"/>
        <end position="77"/>
    </location>
</feature>
<keyword evidence="12" id="KW-1185">Reference proteome</keyword>
<comment type="subcellular location">
    <subcellularLocation>
        <location evidence="1">Membrane</location>
    </subcellularLocation>
</comment>
<accession>A0A4R5TNC1</accession>
<feature type="compositionally biased region" description="Low complexity" evidence="8">
    <location>
        <begin position="8"/>
        <end position="25"/>
    </location>
</feature>
<evidence type="ECO:0000313" key="12">
    <source>
        <dbReference type="Proteomes" id="UP000295411"/>
    </source>
</evidence>
<dbReference type="RefSeq" id="WP_133404860.1">
    <property type="nucleotide sequence ID" value="NZ_SMTK01000005.1"/>
</dbReference>
<dbReference type="InterPro" id="IPR013685">
    <property type="entry name" value="POTRA_FtsQ_type"/>
</dbReference>
<dbReference type="PANTHER" id="PTHR37820:SF1">
    <property type="entry name" value="CELL DIVISION PROTEIN FTSQ"/>
    <property type="match status" value="1"/>
</dbReference>
<dbReference type="Pfam" id="PF08478">
    <property type="entry name" value="POTRA_1"/>
    <property type="match status" value="1"/>
</dbReference>
<feature type="region of interest" description="Disordered" evidence="8">
    <location>
        <begin position="1"/>
        <end position="31"/>
    </location>
</feature>
<dbReference type="GO" id="GO:0005886">
    <property type="term" value="C:plasma membrane"/>
    <property type="evidence" value="ECO:0007669"/>
    <property type="project" value="TreeGrafter"/>
</dbReference>
<organism evidence="11 12">
    <name type="scientific">Arthrobacter crusticola</name>
    <dbReference type="NCBI Taxonomy" id="2547960"/>
    <lineage>
        <taxon>Bacteria</taxon>
        <taxon>Bacillati</taxon>
        <taxon>Actinomycetota</taxon>
        <taxon>Actinomycetes</taxon>
        <taxon>Micrococcales</taxon>
        <taxon>Micrococcaceae</taxon>
        <taxon>Arthrobacter</taxon>
    </lineage>
</organism>
<dbReference type="InterPro" id="IPR005548">
    <property type="entry name" value="Cell_div_FtsQ/DivIB_C"/>
</dbReference>
<reference evidence="11 12" key="1">
    <citation type="submission" date="2019-03" db="EMBL/GenBank/DDBJ databases">
        <title>Arthrobacter sp. nov., an bacterium isolated from biocrust in Mu Us Desert.</title>
        <authorList>
            <person name="Lixiong L."/>
        </authorList>
    </citation>
    <scope>NUCLEOTIDE SEQUENCE [LARGE SCALE GENOMIC DNA]</scope>
    <source>
        <strain evidence="11 12">SLN-3</strain>
    </source>
</reference>
<dbReference type="Pfam" id="PF03799">
    <property type="entry name" value="FtsQ_DivIB_C"/>
    <property type="match status" value="1"/>
</dbReference>
<dbReference type="GO" id="GO:0051301">
    <property type="term" value="P:cell division"/>
    <property type="evidence" value="ECO:0007669"/>
    <property type="project" value="UniProtKB-KW"/>
</dbReference>